<dbReference type="InterPro" id="IPR002509">
    <property type="entry name" value="NODB_dom"/>
</dbReference>
<protein>
    <submittedName>
        <fullName evidence="4">Peptidoglycan/xylan/chitin deacetylase (PgdA/CDA1 family)</fullName>
    </submittedName>
</protein>
<feature type="domain" description="NodB homology" evidence="3">
    <location>
        <begin position="38"/>
        <end position="224"/>
    </location>
</feature>
<dbReference type="EMBL" id="QRDZ01000006">
    <property type="protein sequence ID" value="RED84377.1"/>
    <property type="molecule type" value="Genomic_DNA"/>
</dbReference>
<name>A0A3D9KEX5_9BACL</name>
<keyword evidence="2" id="KW-1133">Transmembrane helix</keyword>
<keyword evidence="2" id="KW-0472">Membrane</keyword>
<evidence type="ECO:0000256" key="2">
    <source>
        <dbReference type="SAM" id="Phobius"/>
    </source>
</evidence>
<gene>
    <name evidence="4" type="ORF">DFP98_106254</name>
</gene>
<dbReference type="SUPFAM" id="SSF88713">
    <property type="entry name" value="Glycoside hydrolase/deacetylase"/>
    <property type="match status" value="1"/>
</dbReference>
<dbReference type="Pfam" id="PF22790">
    <property type="entry name" value="YkoP"/>
    <property type="match status" value="1"/>
</dbReference>
<evidence type="ECO:0000256" key="1">
    <source>
        <dbReference type="SAM" id="MobiDB-lite"/>
    </source>
</evidence>
<dbReference type="PANTHER" id="PTHR10587:SF137">
    <property type="entry name" value="4-DEOXY-4-FORMAMIDO-L-ARABINOSE-PHOSPHOUNDECAPRENOL DEFORMYLASE ARND-RELATED"/>
    <property type="match status" value="1"/>
</dbReference>
<dbReference type="GO" id="GO:0016810">
    <property type="term" value="F:hydrolase activity, acting on carbon-nitrogen (but not peptide) bonds"/>
    <property type="evidence" value="ECO:0007669"/>
    <property type="project" value="InterPro"/>
</dbReference>
<comment type="caution">
    <text evidence="4">The sequence shown here is derived from an EMBL/GenBank/DDBJ whole genome shotgun (WGS) entry which is preliminary data.</text>
</comment>
<dbReference type="GO" id="GO:0005975">
    <property type="term" value="P:carbohydrate metabolic process"/>
    <property type="evidence" value="ECO:0007669"/>
    <property type="project" value="InterPro"/>
</dbReference>
<keyword evidence="2" id="KW-0812">Transmembrane</keyword>
<dbReference type="OrthoDB" id="2649545at2"/>
<evidence type="ECO:0000313" key="4">
    <source>
        <dbReference type="EMBL" id="RED84377.1"/>
    </source>
</evidence>
<accession>A0A3D9KEX5</accession>
<evidence type="ECO:0000313" key="5">
    <source>
        <dbReference type="Proteomes" id="UP000256977"/>
    </source>
</evidence>
<dbReference type="Proteomes" id="UP000256977">
    <property type="component" value="Unassembled WGS sequence"/>
</dbReference>
<reference evidence="4 5" key="1">
    <citation type="submission" date="2018-07" db="EMBL/GenBank/DDBJ databases">
        <title>Genomic Encyclopedia of Type Strains, Phase III (KMG-III): the genomes of soil and plant-associated and newly described type strains.</title>
        <authorList>
            <person name="Whitman W."/>
        </authorList>
    </citation>
    <scope>NUCLEOTIDE SEQUENCE [LARGE SCALE GENOMIC DNA]</scope>
    <source>
        <strain evidence="4 5">CECT 7287</strain>
    </source>
</reference>
<dbReference type="InterPro" id="IPR050248">
    <property type="entry name" value="Polysacc_deacetylase_ArnD"/>
</dbReference>
<evidence type="ECO:0000259" key="3">
    <source>
        <dbReference type="PROSITE" id="PS51677"/>
    </source>
</evidence>
<organism evidence="4 5">
    <name type="scientific">Cohnella phaseoli</name>
    <dbReference type="NCBI Taxonomy" id="456490"/>
    <lineage>
        <taxon>Bacteria</taxon>
        <taxon>Bacillati</taxon>
        <taxon>Bacillota</taxon>
        <taxon>Bacilli</taxon>
        <taxon>Bacillales</taxon>
        <taxon>Paenibacillaceae</taxon>
        <taxon>Cohnella</taxon>
    </lineage>
</organism>
<dbReference type="RefSeq" id="WP_116060519.1">
    <property type="nucleotide sequence ID" value="NZ_QRDZ01000006.1"/>
</dbReference>
<feature type="region of interest" description="Disordered" evidence="1">
    <location>
        <begin position="450"/>
        <end position="490"/>
    </location>
</feature>
<feature type="transmembrane region" description="Helical" evidence="2">
    <location>
        <begin position="6"/>
        <end position="26"/>
    </location>
</feature>
<dbReference type="AlphaFoldDB" id="A0A3D9KEX5"/>
<dbReference type="InterPro" id="IPR011330">
    <property type="entry name" value="Glyco_hydro/deAcase_b/a-brl"/>
</dbReference>
<sequence length="490" mass="56079">MEIILWIGFYFLTFYAFLPALISRIFGYRVFMNGKSSDGISLTFDDGPDPEYTPKLLDLLKQHGAKGTFFVVGENAEKYPDIVARIHEEGHILGIHNYVHHMNWFMRPGTVKRQIRQTSDVIERITGKKPMYYRPPWGIVNVFDYARLGHLQIVLWTSLFGDWKKRIGADRLYRRMKRKLKPGQVFLLHDCGSTFGADRDAPENTLAAVERILNDGEKLGYRFIGIDEMIEVTERAAKKRKAGRAAEGASAERKASVGPLKKLVIGLWMLWEKLFHVVFRLRPIGSAGFFNYRIRKYSGYELKLQNGRELKPGDLIMEIHFENRMLVEAGMKSKTSLQVAIRIIREIEKVLPDMARELAVIPKGDEVKALYGVSMIHRGGESLGFEMFDLPKGLFAWSTNLYLRFMIRVVHPAGNERVREHSESLNPRMLIMERDTLLRWADESKKVRRVGRERAAAKTSDTSAGKRAAEPELSENVSGPFDETTVGKLV</sequence>
<dbReference type="CDD" id="cd10959">
    <property type="entry name" value="CE4_NodB_like_3"/>
    <property type="match status" value="1"/>
</dbReference>
<dbReference type="PANTHER" id="PTHR10587">
    <property type="entry name" value="GLYCOSYL TRANSFERASE-RELATED"/>
    <property type="match status" value="1"/>
</dbReference>
<dbReference type="PROSITE" id="PS51677">
    <property type="entry name" value="NODB"/>
    <property type="match status" value="1"/>
</dbReference>
<proteinExistence type="predicted"/>
<dbReference type="Gene3D" id="3.20.20.370">
    <property type="entry name" value="Glycoside hydrolase/deacetylase"/>
    <property type="match status" value="1"/>
</dbReference>
<keyword evidence="5" id="KW-1185">Reference proteome</keyword>
<dbReference type="Pfam" id="PF01522">
    <property type="entry name" value="Polysacc_deac_1"/>
    <property type="match status" value="1"/>
</dbReference>
<dbReference type="InterPro" id="IPR054467">
    <property type="entry name" value="YkoP-like_dom"/>
</dbReference>